<name>A0ABU4RCF4_9FLAO</name>
<gene>
    <name evidence="3" type="ORF">SGQ83_12880</name>
</gene>
<feature type="domain" description="Chalcone isomerase" evidence="2">
    <location>
        <begin position="26"/>
        <end position="190"/>
    </location>
</feature>
<protein>
    <submittedName>
        <fullName evidence="3">Chalcone isomerase family protein</fullName>
    </submittedName>
</protein>
<organism evidence="3 4">
    <name type="scientific">Flavobacterium cupriresistens</name>
    <dbReference type="NCBI Taxonomy" id="2893885"/>
    <lineage>
        <taxon>Bacteria</taxon>
        <taxon>Pseudomonadati</taxon>
        <taxon>Bacteroidota</taxon>
        <taxon>Flavobacteriia</taxon>
        <taxon>Flavobacteriales</taxon>
        <taxon>Flavobacteriaceae</taxon>
        <taxon>Flavobacterium</taxon>
    </lineage>
</organism>
<keyword evidence="1" id="KW-0732">Signal</keyword>
<reference evidence="3 4" key="1">
    <citation type="submission" date="2023-11" db="EMBL/GenBank/DDBJ databases">
        <title>Unpublished Manusciprt.</title>
        <authorList>
            <person name="Saticioglu I.B."/>
            <person name="Ay H."/>
            <person name="Ajmi N."/>
            <person name="Altun S."/>
            <person name="Duman M."/>
        </authorList>
    </citation>
    <scope>NUCLEOTIDE SEQUENCE [LARGE SCALE GENOMIC DNA]</scope>
    <source>
        <strain evidence="3 4">Fl-318</strain>
    </source>
</reference>
<evidence type="ECO:0000256" key="1">
    <source>
        <dbReference type="SAM" id="SignalP"/>
    </source>
</evidence>
<feature type="signal peptide" evidence="1">
    <location>
        <begin position="1"/>
        <end position="21"/>
    </location>
</feature>
<dbReference type="InterPro" id="IPR016087">
    <property type="entry name" value="Chalcone_isomerase"/>
</dbReference>
<dbReference type="Gene3D" id="3.50.70.10">
    <property type="match status" value="1"/>
</dbReference>
<keyword evidence="3" id="KW-0413">Isomerase</keyword>
<dbReference type="Proteomes" id="UP001273350">
    <property type="component" value="Unassembled WGS sequence"/>
</dbReference>
<proteinExistence type="predicted"/>
<dbReference type="SUPFAM" id="SSF54626">
    <property type="entry name" value="Chalcone isomerase"/>
    <property type="match status" value="1"/>
</dbReference>
<dbReference type="InterPro" id="IPR016088">
    <property type="entry name" value="Chalcone_isomerase_3-sand"/>
</dbReference>
<dbReference type="GO" id="GO:0016853">
    <property type="term" value="F:isomerase activity"/>
    <property type="evidence" value="ECO:0007669"/>
    <property type="project" value="UniProtKB-KW"/>
</dbReference>
<comment type="caution">
    <text evidence="3">The sequence shown here is derived from an EMBL/GenBank/DDBJ whole genome shotgun (WGS) entry which is preliminary data.</text>
</comment>
<dbReference type="EMBL" id="JAWXVI010000006">
    <property type="protein sequence ID" value="MDX6190249.1"/>
    <property type="molecule type" value="Genomic_DNA"/>
</dbReference>
<evidence type="ECO:0000259" key="2">
    <source>
        <dbReference type="Pfam" id="PF16036"/>
    </source>
</evidence>
<accession>A0ABU4RCF4</accession>
<feature type="chain" id="PRO_5046511539" evidence="1">
    <location>
        <begin position="22"/>
        <end position="191"/>
    </location>
</feature>
<dbReference type="RefSeq" id="WP_047774413.1">
    <property type="nucleotide sequence ID" value="NZ_CP087134.1"/>
</dbReference>
<evidence type="ECO:0000313" key="4">
    <source>
        <dbReference type="Proteomes" id="UP001273350"/>
    </source>
</evidence>
<dbReference type="InterPro" id="IPR036298">
    <property type="entry name" value="Chalcone_isomerase_sf"/>
</dbReference>
<sequence>MKKILLALTLLLSLQFSTVSAQSQLDVNGVTVPRKIDFQNKSLQLNGAGGRSKMWTEVYVQALYLSQLSQDPKFIIDSDTEMAIRIEITSSLVSSNKLTKAMNAGFEKSAGNNFEELRPRIEDFKKLLSDVITEKDVFILAYNPFDQTINVYKNEVLKGKIPGFDFKKAFFGIWLSDKPVDETLKNNLLGK</sequence>
<dbReference type="Pfam" id="PF16036">
    <property type="entry name" value="Chalcone_3"/>
    <property type="match status" value="1"/>
</dbReference>
<keyword evidence="4" id="KW-1185">Reference proteome</keyword>
<evidence type="ECO:0000313" key="3">
    <source>
        <dbReference type="EMBL" id="MDX6190249.1"/>
    </source>
</evidence>